<protein>
    <submittedName>
        <fullName evidence="2">Conserved domain protein</fullName>
    </submittedName>
</protein>
<proteinExistence type="predicted"/>
<dbReference type="HOGENOM" id="CLU_952100_0_0_4"/>
<feature type="region of interest" description="Disordered" evidence="1">
    <location>
        <begin position="1"/>
        <end position="25"/>
    </location>
</feature>
<evidence type="ECO:0000313" key="2">
    <source>
        <dbReference type="EMBL" id="EGG50407.1"/>
    </source>
</evidence>
<dbReference type="AlphaFoldDB" id="F3QNY0"/>
<dbReference type="EMBL" id="AFBP01000098">
    <property type="protein sequence ID" value="EGG50407.1"/>
    <property type="molecule type" value="Genomic_DNA"/>
</dbReference>
<organism evidence="2 3">
    <name type="scientific">Parasutterella excrementihominis YIT 11859</name>
    <dbReference type="NCBI Taxonomy" id="762966"/>
    <lineage>
        <taxon>Bacteria</taxon>
        <taxon>Pseudomonadati</taxon>
        <taxon>Pseudomonadota</taxon>
        <taxon>Betaproteobacteria</taxon>
        <taxon>Burkholderiales</taxon>
        <taxon>Sutterellaceae</taxon>
        <taxon>Parasutterella</taxon>
    </lineage>
</organism>
<evidence type="ECO:0000256" key="1">
    <source>
        <dbReference type="SAM" id="MobiDB-lite"/>
    </source>
</evidence>
<evidence type="ECO:0000313" key="3">
    <source>
        <dbReference type="Proteomes" id="UP000005156"/>
    </source>
</evidence>
<name>F3QNY0_9BURK</name>
<accession>F3QNY0</accession>
<sequence>MLRQLRKTAGSPESGSRLPASNINTADGYENQLAATAEMINTSSARGTPTLTLKVNPSLFSCVNLSTKISEFLDRIAFSPKIRHGSTVTSSWAVAVLRSQNELSLYASEKMPEQNNRPGIARRYRLIKSNSAPAPITARETEPSKLTTKSALTDNSLNTIRSRNSRFTFTCTTNLLVQGLGACPRRFEPCVFLPSRNLEDFVSKGSSASSFRSISEKTTRSGNDTDFVLRSRAARKRRNKTTSALLFKNVEQKPAFSY</sequence>
<keyword evidence="3" id="KW-1185">Reference proteome</keyword>
<dbReference type="eggNOG" id="ENOG5033PXH">
    <property type="taxonomic scope" value="Bacteria"/>
</dbReference>
<dbReference type="Proteomes" id="UP000005156">
    <property type="component" value="Unassembled WGS sequence"/>
</dbReference>
<reference evidence="2 3" key="1">
    <citation type="submission" date="2011-02" db="EMBL/GenBank/DDBJ databases">
        <authorList>
            <person name="Weinstock G."/>
            <person name="Sodergren E."/>
            <person name="Clifton S."/>
            <person name="Fulton L."/>
            <person name="Fulton B."/>
            <person name="Courtney L."/>
            <person name="Fronick C."/>
            <person name="Harrison M."/>
            <person name="Strong C."/>
            <person name="Farmer C."/>
            <person name="Delahaunty K."/>
            <person name="Markovic C."/>
            <person name="Hall O."/>
            <person name="Minx P."/>
            <person name="Tomlinson C."/>
            <person name="Mitreva M."/>
            <person name="Hou S."/>
            <person name="Chen J."/>
            <person name="Wollam A."/>
            <person name="Pepin K.H."/>
            <person name="Johnson M."/>
            <person name="Bhonagiri V."/>
            <person name="Zhang X."/>
            <person name="Suruliraj S."/>
            <person name="Warren W."/>
            <person name="Chinwalla A."/>
            <person name="Mardis E.R."/>
            <person name="Wilson R.K."/>
        </authorList>
    </citation>
    <scope>NUCLEOTIDE SEQUENCE [LARGE SCALE GENOMIC DNA]</scope>
    <source>
        <strain evidence="2 3">YIT 11859</strain>
    </source>
</reference>
<feature type="compositionally biased region" description="Polar residues" evidence="1">
    <location>
        <begin position="11"/>
        <end position="25"/>
    </location>
</feature>
<gene>
    <name evidence="2" type="ORF">HMPREF9439_02671</name>
</gene>
<comment type="caution">
    <text evidence="2">The sequence shown here is derived from an EMBL/GenBank/DDBJ whole genome shotgun (WGS) entry which is preliminary data.</text>
</comment>